<dbReference type="InterPro" id="IPR001155">
    <property type="entry name" value="OxRdtase_FMN_N"/>
</dbReference>
<evidence type="ECO:0000259" key="6">
    <source>
        <dbReference type="Pfam" id="PF00724"/>
    </source>
</evidence>
<keyword evidence="4" id="KW-0521">NADP</keyword>
<dbReference type="RefSeq" id="WP_263342595.1">
    <property type="nucleotide sequence ID" value="NZ_JAGSYH010000013.1"/>
</dbReference>
<gene>
    <name evidence="7" type="ORF">ACFPT7_23050</name>
</gene>
<evidence type="ECO:0000313" key="7">
    <source>
        <dbReference type="EMBL" id="MFC5865203.1"/>
    </source>
</evidence>
<dbReference type="Pfam" id="PF00724">
    <property type="entry name" value="Oxidored_FMN"/>
    <property type="match status" value="1"/>
</dbReference>
<proteinExistence type="predicted"/>
<dbReference type="Gene3D" id="3.20.20.70">
    <property type="entry name" value="Aldolase class I"/>
    <property type="match status" value="1"/>
</dbReference>
<protein>
    <submittedName>
        <fullName evidence="7">NADH:flavin oxidoreductase/NADH oxidase</fullName>
    </submittedName>
</protein>
<evidence type="ECO:0000256" key="4">
    <source>
        <dbReference type="ARBA" id="ARBA00022857"/>
    </source>
</evidence>
<comment type="caution">
    <text evidence="7">The sequence shown here is derived from an EMBL/GenBank/DDBJ whole genome shotgun (WGS) entry which is preliminary data.</text>
</comment>
<comment type="cofactor">
    <cofactor evidence="1">
        <name>FMN</name>
        <dbReference type="ChEBI" id="CHEBI:58210"/>
    </cofactor>
</comment>
<dbReference type="CDD" id="cd02932">
    <property type="entry name" value="OYE_YqiM_FMN"/>
    <property type="match status" value="1"/>
</dbReference>
<dbReference type="Proteomes" id="UP001596091">
    <property type="component" value="Unassembled WGS sequence"/>
</dbReference>
<keyword evidence="5" id="KW-0560">Oxidoreductase</keyword>
<keyword evidence="2" id="KW-0285">Flavoprotein</keyword>
<dbReference type="PANTHER" id="PTHR43303:SF4">
    <property type="entry name" value="NADPH DEHYDROGENASE C23G7.10C-RELATED"/>
    <property type="match status" value="1"/>
</dbReference>
<dbReference type="InterPro" id="IPR044152">
    <property type="entry name" value="YqjM-like"/>
</dbReference>
<accession>A0ABW1EMA8</accession>
<evidence type="ECO:0000256" key="1">
    <source>
        <dbReference type="ARBA" id="ARBA00001917"/>
    </source>
</evidence>
<feature type="domain" description="NADH:flavin oxidoreductase/NADH oxidase N-terminal" evidence="6">
    <location>
        <begin position="8"/>
        <end position="348"/>
    </location>
</feature>
<organism evidence="7 8">
    <name type="scientific">Acidicapsa dinghuensis</name>
    <dbReference type="NCBI Taxonomy" id="2218256"/>
    <lineage>
        <taxon>Bacteria</taxon>
        <taxon>Pseudomonadati</taxon>
        <taxon>Acidobacteriota</taxon>
        <taxon>Terriglobia</taxon>
        <taxon>Terriglobales</taxon>
        <taxon>Acidobacteriaceae</taxon>
        <taxon>Acidicapsa</taxon>
    </lineage>
</organism>
<sequence>MTESTPHLFAPLTLRSITLPNRIAVSPMCEYSSQDGFSNDWHFVHLGSRAIGGAGLILTEASAVNPEGRITPADLGIYRDEHIEGLRRITGFLHQHGSYAGVQLAHAGRKASMAIPWEPARVIPAQEGGWQPVAPSDIPFDSAYALPQALDRAGMDKIVSDFITAAGRALAAGFDIVEVHAAHGYLLHEFLSPLSNQRTDEYGGSFENRTRFPLEVVRAVRKHWPDHLPLFVRISATDWAPESLGSSWDLDQSVKLAKLLKEEGVDLVDTSTGGNHPAQQIPVGPGYQVQHAATIRAEAGISTGAVGMITEPAQADQIIRSGQADLVLLAREMLRDPYWPLHAAEDLHQKISWPVQYARAASGRTEPRHPVSIED</sequence>
<dbReference type="SUPFAM" id="SSF51395">
    <property type="entry name" value="FMN-linked oxidoreductases"/>
    <property type="match status" value="1"/>
</dbReference>
<dbReference type="PANTHER" id="PTHR43303">
    <property type="entry name" value="NADPH DEHYDROGENASE C23G7.10C-RELATED"/>
    <property type="match status" value="1"/>
</dbReference>
<keyword evidence="8" id="KW-1185">Reference proteome</keyword>
<keyword evidence="3" id="KW-0288">FMN</keyword>
<evidence type="ECO:0000256" key="3">
    <source>
        <dbReference type="ARBA" id="ARBA00022643"/>
    </source>
</evidence>
<evidence type="ECO:0000256" key="5">
    <source>
        <dbReference type="ARBA" id="ARBA00023002"/>
    </source>
</evidence>
<dbReference type="EMBL" id="JBHSPH010000017">
    <property type="protein sequence ID" value="MFC5865203.1"/>
    <property type="molecule type" value="Genomic_DNA"/>
</dbReference>
<evidence type="ECO:0000313" key="8">
    <source>
        <dbReference type="Proteomes" id="UP001596091"/>
    </source>
</evidence>
<reference evidence="8" key="1">
    <citation type="journal article" date="2019" name="Int. J. Syst. Evol. Microbiol.">
        <title>The Global Catalogue of Microorganisms (GCM) 10K type strain sequencing project: providing services to taxonomists for standard genome sequencing and annotation.</title>
        <authorList>
            <consortium name="The Broad Institute Genomics Platform"/>
            <consortium name="The Broad Institute Genome Sequencing Center for Infectious Disease"/>
            <person name="Wu L."/>
            <person name="Ma J."/>
        </authorList>
    </citation>
    <scope>NUCLEOTIDE SEQUENCE [LARGE SCALE GENOMIC DNA]</scope>
    <source>
        <strain evidence="8">JCM 4087</strain>
    </source>
</reference>
<dbReference type="InterPro" id="IPR013785">
    <property type="entry name" value="Aldolase_TIM"/>
</dbReference>
<evidence type="ECO:0000256" key="2">
    <source>
        <dbReference type="ARBA" id="ARBA00022630"/>
    </source>
</evidence>
<name>A0ABW1EMA8_9BACT</name>